<comment type="similarity">
    <text evidence="4">Belongs to the HPF/YfiA ribosome-associated protein family. Long HPF subfamily.</text>
</comment>
<dbReference type="Gene3D" id="3.30.160.100">
    <property type="entry name" value="Ribosome hibernation promotion factor-like"/>
    <property type="match status" value="1"/>
</dbReference>
<gene>
    <name evidence="4" type="primary">hpf</name>
    <name evidence="6" type="ordered locus">Hoch_2756</name>
</gene>
<evidence type="ECO:0000256" key="3">
    <source>
        <dbReference type="ARBA" id="ARBA00041148"/>
    </source>
</evidence>
<evidence type="ECO:0000256" key="4">
    <source>
        <dbReference type="HAMAP-Rule" id="MF_00839"/>
    </source>
</evidence>
<dbReference type="Pfam" id="PF02482">
    <property type="entry name" value="Ribosomal_S30AE"/>
    <property type="match status" value="1"/>
</dbReference>
<evidence type="ECO:0000259" key="5">
    <source>
        <dbReference type="Pfam" id="PF16321"/>
    </source>
</evidence>
<dbReference type="InterPro" id="IPR036567">
    <property type="entry name" value="RHF-like"/>
</dbReference>
<keyword evidence="7" id="KW-1185">Reference proteome</keyword>
<comment type="subcellular location">
    <subcellularLocation>
        <location evidence="4">Cytoplasm</location>
    </subcellularLocation>
</comment>
<dbReference type="Pfam" id="PF16321">
    <property type="entry name" value="Ribosom_S30AE_C"/>
    <property type="match status" value="1"/>
</dbReference>
<dbReference type="InterPro" id="IPR050574">
    <property type="entry name" value="HPF/YfiA_ribosome-assoc"/>
</dbReference>
<dbReference type="InterPro" id="IPR038416">
    <property type="entry name" value="Ribosom_S30AE_C_sf"/>
</dbReference>
<name>D0LNA7_HALO1</name>
<dbReference type="GO" id="GO:0045900">
    <property type="term" value="P:negative regulation of translational elongation"/>
    <property type="evidence" value="ECO:0007669"/>
    <property type="project" value="TreeGrafter"/>
</dbReference>
<dbReference type="AlphaFoldDB" id="D0LNA7"/>
<feature type="domain" description="Sigma 54 modulation/S30EA ribosomal protein C-terminal" evidence="5">
    <location>
        <begin position="141"/>
        <end position="195"/>
    </location>
</feature>
<accession>D0LNA7</accession>
<dbReference type="KEGG" id="hoh:Hoch_2756"/>
<keyword evidence="4" id="KW-0963">Cytoplasm</keyword>
<dbReference type="EMBL" id="CP001804">
    <property type="protein sequence ID" value="ACY15284.1"/>
    <property type="molecule type" value="Genomic_DNA"/>
</dbReference>
<evidence type="ECO:0000313" key="6">
    <source>
        <dbReference type="EMBL" id="ACY15284.1"/>
    </source>
</evidence>
<dbReference type="SUPFAM" id="SSF69754">
    <property type="entry name" value="Ribosome binding protein Y (YfiA homologue)"/>
    <property type="match status" value="1"/>
</dbReference>
<comment type="subunit">
    <text evidence="2">Associates exclusively with 100S ribosomes, which are dimers of 70S ribosomes.</text>
</comment>
<keyword evidence="6" id="KW-0687">Ribonucleoprotein</keyword>
<dbReference type="Proteomes" id="UP000001880">
    <property type="component" value="Chromosome"/>
</dbReference>
<dbReference type="InterPro" id="IPR034694">
    <property type="entry name" value="HPF_long/plastid"/>
</dbReference>
<dbReference type="CDD" id="cd00552">
    <property type="entry name" value="RaiA"/>
    <property type="match status" value="1"/>
</dbReference>
<keyword evidence="6" id="KW-0689">Ribosomal protein</keyword>
<dbReference type="STRING" id="502025.Hoch_2756"/>
<dbReference type="PANTHER" id="PTHR33231:SF1">
    <property type="entry name" value="30S RIBOSOMAL PROTEIN"/>
    <property type="match status" value="1"/>
</dbReference>
<reference evidence="6 7" key="1">
    <citation type="journal article" date="2010" name="Stand. Genomic Sci.">
        <title>Complete genome sequence of Haliangium ochraceum type strain (SMP-2).</title>
        <authorList>
            <consortium name="US DOE Joint Genome Institute (JGI-PGF)"/>
            <person name="Ivanova N."/>
            <person name="Daum C."/>
            <person name="Lang E."/>
            <person name="Abt B."/>
            <person name="Kopitz M."/>
            <person name="Saunders E."/>
            <person name="Lapidus A."/>
            <person name="Lucas S."/>
            <person name="Glavina Del Rio T."/>
            <person name="Nolan M."/>
            <person name="Tice H."/>
            <person name="Copeland A."/>
            <person name="Cheng J.F."/>
            <person name="Chen F."/>
            <person name="Bruce D."/>
            <person name="Goodwin L."/>
            <person name="Pitluck S."/>
            <person name="Mavromatis K."/>
            <person name="Pati A."/>
            <person name="Mikhailova N."/>
            <person name="Chen A."/>
            <person name="Palaniappan K."/>
            <person name="Land M."/>
            <person name="Hauser L."/>
            <person name="Chang Y.J."/>
            <person name="Jeffries C.D."/>
            <person name="Detter J.C."/>
            <person name="Brettin T."/>
            <person name="Rohde M."/>
            <person name="Goker M."/>
            <person name="Bristow J."/>
            <person name="Markowitz V."/>
            <person name="Eisen J.A."/>
            <person name="Hugenholtz P."/>
            <person name="Kyrpides N.C."/>
            <person name="Klenk H.P."/>
        </authorList>
    </citation>
    <scope>NUCLEOTIDE SEQUENCE [LARGE SCALE GENOMIC DNA]</scope>
    <source>
        <strain evidence="7">DSM 14365 / CIP 107738 / JCM 11303 / AJ 13395 / SMP-2</strain>
    </source>
</reference>
<dbReference type="InterPro" id="IPR032528">
    <property type="entry name" value="Ribosom_S30AE_C"/>
</dbReference>
<evidence type="ECO:0000256" key="1">
    <source>
        <dbReference type="ARBA" id="ARBA00022845"/>
    </source>
</evidence>
<keyword evidence="1 4" id="KW-0810">Translation regulation</keyword>
<dbReference type="NCBIfam" id="TIGR00741">
    <property type="entry name" value="yfiA"/>
    <property type="match status" value="1"/>
</dbReference>
<comment type="function">
    <text evidence="4">Required for dimerization of active 70S ribosomes into 100S ribosomes in stationary phase; 100S ribosomes are translationally inactive and sometimes present during exponential growth.</text>
</comment>
<evidence type="ECO:0000256" key="2">
    <source>
        <dbReference type="ARBA" id="ARBA00038695"/>
    </source>
</evidence>
<evidence type="ECO:0000313" key="7">
    <source>
        <dbReference type="Proteomes" id="UP000001880"/>
    </source>
</evidence>
<dbReference type="Gene3D" id="3.30.505.50">
    <property type="entry name" value="Sigma 54 modulation/S30EA ribosomal protein, C-terminal domain"/>
    <property type="match status" value="1"/>
</dbReference>
<organism evidence="6 7">
    <name type="scientific">Haliangium ochraceum (strain DSM 14365 / JCM 11303 / SMP-2)</name>
    <dbReference type="NCBI Taxonomy" id="502025"/>
    <lineage>
        <taxon>Bacteria</taxon>
        <taxon>Pseudomonadati</taxon>
        <taxon>Myxococcota</taxon>
        <taxon>Polyangia</taxon>
        <taxon>Haliangiales</taxon>
        <taxon>Kofleriaceae</taxon>
        <taxon>Haliangium</taxon>
    </lineage>
</organism>
<dbReference type="InterPro" id="IPR003489">
    <property type="entry name" value="RHF/RaiA"/>
</dbReference>
<protein>
    <recommendedName>
        <fullName evidence="3 4">Ribosome hibernation promoting factor</fullName>
        <shortName evidence="4">HPF</shortName>
    </recommendedName>
</protein>
<comment type="subunit">
    <text evidence="4">Interacts with 100S ribosomes.</text>
</comment>
<dbReference type="eggNOG" id="COG1544">
    <property type="taxonomic scope" value="Bacteria"/>
</dbReference>
<dbReference type="PANTHER" id="PTHR33231">
    <property type="entry name" value="30S RIBOSOMAL PROTEIN"/>
    <property type="match status" value="1"/>
</dbReference>
<dbReference type="HOGENOM" id="CLU_071472_0_3_7"/>
<proteinExistence type="inferred from homology"/>
<dbReference type="HAMAP" id="MF_00839">
    <property type="entry name" value="HPF"/>
    <property type="match status" value="1"/>
</dbReference>
<dbReference type="RefSeq" id="WP_012827892.1">
    <property type="nucleotide sequence ID" value="NC_013440.1"/>
</dbReference>
<sequence>MQFSVTFRQTEATEALKEYARDRMERIKKYFPDPISVHVVMSTERGYKHRVDVTMQLHNGLTVAGRETSESMHSSIDLVTAKIERQVRRYKDKLRTHKVKNHIPSVPWSHTVLSDSESENESQVAEGAELDVAAEAVAGAEHIVVRTEKFHADPMSVSEAIMQLNLGGQQFLVFRHDESGRVNVVYHRGDGSYGLIEATPPEAASAA</sequence>
<dbReference type="GO" id="GO:0043024">
    <property type="term" value="F:ribosomal small subunit binding"/>
    <property type="evidence" value="ECO:0007669"/>
    <property type="project" value="TreeGrafter"/>
</dbReference>
<dbReference type="GO" id="GO:0022627">
    <property type="term" value="C:cytosolic small ribosomal subunit"/>
    <property type="evidence" value="ECO:0007669"/>
    <property type="project" value="TreeGrafter"/>
</dbReference>